<dbReference type="Proteomes" id="UP000030651">
    <property type="component" value="Unassembled WGS sequence"/>
</dbReference>
<keyword evidence="6" id="KW-1185">Reference proteome</keyword>
<dbReference type="Pfam" id="PF12796">
    <property type="entry name" value="Ank_2"/>
    <property type="match status" value="6"/>
</dbReference>
<dbReference type="GeneID" id="19270500"/>
<dbReference type="SMART" id="SM00248">
    <property type="entry name" value="ANK"/>
    <property type="match status" value="14"/>
</dbReference>
<dbReference type="PANTHER" id="PTHR24198:SF165">
    <property type="entry name" value="ANKYRIN REPEAT-CONTAINING PROTEIN-RELATED"/>
    <property type="match status" value="1"/>
</dbReference>
<dbReference type="InParanoid" id="W3XEJ1"/>
<dbReference type="PROSITE" id="PS50088">
    <property type="entry name" value="ANK_REPEAT"/>
    <property type="match status" value="4"/>
</dbReference>
<dbReference type="AlphaFoldDB" id="W3XEJ1"/>
<name>W3XEJ1_PESFW</name>
<dbReference type="KEGG" id="pfy:PFICI_05487"/>
<feature type="repeat" description="ANK" evidence="3">
    <location>
        <begin position="705"/>
        <end position="737"/>
    </location>
</feature>
<accession>W3XEJ1</accession>
<keyword evidence="2 3" id="KW-0040">ANK repeat</keyword>
<evidence type="ECO:0000256" key="1">
    <source>
        <dbReference type="ARBA" id="ARBA00022737"/>
    </source>
</evidence>
<evidence type="ECO:0000313" key="5">
    <source>
        <dbReference type="EMBL" id="ETS83611.1"/>
    </source>
</evidence>
<feature type="repeat" description="ANK" evidence="3">
    <location>
        <begin position="486"/>
        <end position="519"/>
    </location>
</feature>
<dbReference type="RefSeq" id="XP_007832259.1">
    <property type="nucleotide sequence ID" value="XM_007834068.1"/>
</dbReference>
<feature type="region of interest" description="Disordered" evidence="4">
    <location>
        <begin position="287"/>
        <end position="323"/>
    </location>
</feature>
<dbReference type="EMBL" id="KI912111">
    <property type="protein sequence ID" value="ETS83611.1"/>
    <property type="molecule type" value="Genomic_DNA"/>
</dbReference>
<evidence type="ECO:0000256" key="3">
    <source>
        <dbReference type="PROSITE-ProRule" id="PRU00023"/>
    </source>
</evidence>
<reference evidence="6" key="1">
    <citation type="journal article" date="2015" name="BMC Genomics">
        <title>Genomic and transcriptomic analysis of the endophytic fungus Pestalotiopsis fici reveals its lifestyle and high potential for synthesis of natural products.</title>
        <authorList>
            <person name="Wang X."/>
            <person name="Zhang X."/>
            <person name="Liu L."/>
            <person name="Xiang M."/>
            <person name="Wang W."/>
            <person name="Sun X."/>
            <person name="Che Y."/>
            <person name="Guo L."/>
            <person name="Liu G."/>
            <person name="Guo L."/>
            <person name="Wang C."/>
            <person name="Yin W.B."/>
            <person name="Stadler M."/>
            <person name="Zhang X."/>
            <person name="Liu X."/>
        </authorList>
    </citation>
    <scope>NUCLEOTIDE SEQUENCE [LARGE SCALE GENOMIC DNA]</scope>
    <source>
        <strain evidence="6">W106-1 / CGMCC3.15140</strain>
    </source>
</reference>
<dbReference type="InterPro" id="IPR036770">
    <property type="entry name" value="Ankyrin_rpt-contain_sf"/>
</dbReference>
<dbReference type="SUPFAM" id="SSF48403">
    <property type="entry name" value="Ankyrin repeat"/>
    <property type="match status" value="2"/>
</dbReference>
<organism evidence="5 6">
    <name type="scientific">Pestalotiopsis fici (strain W106-1 / CGMCC3.15140)</name>
    <dbReference type="NCBI Taxonomy" id="1229662"/>
    <lineage>
        <taxon>Eukaryota</taxon>
        <taxon>Fungi</taxon>
        <taxon>Dikarya</taxon>
        <taxon>Ascomycota</taxon>
        <taxon>Pezizomycotina</taxon>
        <taxon>Sordariomycetes</taxon>
        <taxon>Xylariomycetidae</taxon>
        <taxon>Amphisphaeriales</taxon>
        <taxon>Sporocadaceae</taxon>
        <taxon>Pestalotiopsis</taxon>
    </lineage>
</organism>
<keyword evidence="1" id="KW-0677">Repeat</keyword>
<dbReference type="PANTHER" id="PTHR24198">
    <property type="entry name" value="ANKYRIN REPEAT AND PROTEIN KINASE DOMAIN-CONTAINING PROTEIN"/>
    <property type="match status" value="1"/>
</dbReference>
<sequence>MAPIRSEVVLNHCTSATVLGNSISIHMLDFLSTVKTHPLGFDELAHDFLEVCRIMWSLEAGLLECAKIHQTLPDEMLQELDKKFRTTHSDFQVLDQWITRFVEYERKGTMGKIQRGWRKMFADTGVDKMRESLAKTKEALRMSALVFQWSLGDAKIDDAVGIGYTGLAAALDRMDRGKSVIGITKLKSLEQHMVAHSLEEVSAIDSIHHSSIDRSLTPSVPHLPPVLEMAKSSTDLSPFPGSDALSARSIPDLHFPSLIRRTSISDHTVSSHGGRDRERVISGSETYVSGSSGHGSHHPSHGHIDERLSGSTNGHGTLIGSEDEYEPGPIKVVRIKADPFTMPRWSPRNSTSPTPAMIDALISAIEARNSKMVEQLLDRGIPANTGSDVHALNLAIRMHDVETVRLLLLFGADPNIPGDITRKTPLYMAVEEAFLDGASMLLKYGASPNLTGDLDSPLALAVATNQFALTRLLLTYGGEPSHMMNDGDTLLIKAISQKASRKTIDLLLEYGADSNGKSREGKTAMFDAIQTGRPDIVSTLLDHGANPNLPGPKHMLWPSTYQPKCLKILLSRGADHRKAPGIMELATSINNIDSVRLLIQAGVNLDAKKDGIFTPLCTSIRDNREDIFHLLLSNGADPNTPSAEYPCFKCVTHNRVHLLEPLVKAGGNLLSPKGILETAVQHNNVAAINWLLDHDVPINDKVPKTGATALTTAIRENRPELVQLLLSRGADGNVRGEDWPICLAVRQPAILKLLLPALAEPRAFKGVMEMAVSAGQLASVKLLLRAGVSVEDRNGGVFSPLTTAIREHQNEIVKFLIDEAGADVNAPGEHLPIVKALRRMQGNDTTVLVMLLDAGASPNKVYRGHSAIIQALENGDVDVLRLLVDKAGVDLDATDDSGKTVLELAQSRGGDEASEILLQARRVHSS</sequence>
<dbReference type="PROSITE" id="PS50297">
    <property type="entry name" value="ANK_REP_REGION"/>
    <property type="match status" value="2"/>
</dbReference>
<protein>
    <submittedName>
        <fullName evidence="5">Uncharacterized protein</fullName>
    </submittedName>
</protein>
<dbReference type="OMA" id="PNKVYRG"/>
<dbReference type="OrthoDB" id="194358at2759"/>
<dbReference type="InterPro" id="IPR002110">
    <property type="entry name" value="Ankyrin_rpt"/>
</dbReference>
<feature type="repeat" description="ANK" evidence="3">
    <location>
        <begin position="421"/>
        <end position="453"/>
    </location>
</feature>
<evidence type="ECO:0000256" key="2">
    <source>
        <dbReference type="ARBA" id="ARBA00023043"/>
    </source>
</evidence>
<gene>
    <name evidence="5" type="ORF">PFICI_05487</name>
</gene>
<evidence type="ECO:0000313" key="6">
    <source>
        <dbReference type="Proteomes" id="UP000030651"/>
    </source>
</evidence>
<dbReference type="Gene3D" id="1.25.40.20">
    <property type="entry name" value="Ankyrin repeat-containing domain"/>
    <property type="match status" value="3"/>
</dbReference>
<evidence type="ECO:0000256" key="4">
    <source>
        <dbReference type="SAM" id="MobiDB-lite"/>
    </source>
</evidence>
<dbReference type="HOGENOM" id="CLU_014021_0_0_1"/>
<dbReference type="eggNOG" id="KOG4177">
    <property type="taxonomic scope" value="Eukaryota"/>
</dbReference>
<proteinExistence type="predicted"/>
<feature type="repeat" description="ANK" evidence="3">
    <location>
        <begin position="520"/>
        <end position="552"/>
    </location>
</feature>